<name>A0A1V9X350_9ACAR</name>
<dbReference type="EMBL" id="MNPL01027207">
    <property type="protein sequence ID" value="OQR67826.1"/>
    <property type="molecule type" value="Genomic_DNA"/>
</dbReference>
<organism evidence="5 6">
    <name type="scientific">Tropilaelaps mercedesae</name>
    <dbReference type="NCBI Taxonomy" id="418985"/>
    <lineage>
        <taxon>Eukaryota</taxon>
        <taxon>Metazoa</taxon>
        <taxon>Ecdysozoa</taxon>
        <taxon>Arthropoda</taxon>
        <taxon>Chelicerata</taxon>
        <taxon>Arachnida</taxon>
        <taxon>Acari</taxon>
        <taxon>Parasitiformes</taxon>
        <taxon>Mesostigmata</taxon>
        <taxon>Gamasina</taxon>
        <taxon>Dermanyssoidea</taxon>
        <taxon>Laelapidae</taxon>
        <taxon>Tropilaelaps</taxon>
    </lineage>
</organism>
<dbReference type="PANTHER" id="PTHR13710">
    <property type="entry name" value="DNA HELICASE RECQ FAMILY MEMBER"/>
    <property type="match status" value="1"/>
</dbReference>
<accession>A0A1V9X350</accession>
<dbReference type="Pfam" id="PF00271">
    <property type="entry name" value="Helicase_C"/>
    <property type="match status" value="1"/>
</dbReference>
<dbReference type="GO" id="GO:0005634">
    <property type="term" value="C:nucleus"/>
    <property type="evidence" value="ECO:0007669"/>
    <property type="project" value="TreeGrafter"/>
</dbReference>
<sequence length="303" mass="35293">MINLSFQVTVCSRPVFIFKHPYKLTFSGKYCVVAATISFGMGIDKATVRFVAHWSPSKSLKSFYQESGRAGRDGKPARCRMYYSLKDRKAITFLIGIEASRSKSQRKKEHARVVMKEFENVVSMFESANCRHRILCKEFGETITSCKTHCDVCIKPKEVEKRLSAFRNQELGSSRYEFSQSDYDDIYGGGRKCVKEFVDEIGYDGNEKSSIRERMEKEAKKDLKHTIQKQFQLRRARECNSFEGELHHDKQKDDKERERKIPQNCVIQEPKSDAIPEVSTHLRQAFVIKLRQDLWSNYTTYIE</sequence>
<evidence type="ECO:0000256" key="1">
    <source>
        <dbReference type="ARBA" id="ARBA00005446"/>
    </source>
</evidence>
<dbReference type="GO" id="GO:0000724">
    <property type="term" value="P:double-strand break repair via homologous recombination"/>
    <property type="evidence" value="ECO:0007669"/>
    <property type="project" value="TreeGrafter"/>
</dbReference>
<dbReference type="EC" id="5.6.2.4" evidence="3"/>
<comment type="catalytic activity">
    <reaction evidence="2">
        <text>Couples ATP hydrolysis with the unwinding of duplex DNA by translocating in the 3'-5' direction.</text>
        <dbReference type="EC" id="5.6.2.4"/>
    </reaction>
</comment>
<comment type="caution">
    <text evidence="5">The sequence shown here is derived from an EMBL/GenBank/DDBJ whole genome shotgun (WGS) entry which is preliminary data.</text>
</comment>
<keyword evidence="5" id="KW-0378">Hydrolase</keyword>
<dbReference type="STRING" id="418985.A0A1V9X350"/>
<feature type="domain" description="Helicase C-terminal" evidence="4">
    <location>
        <begin position="1"/>
        <end position="115"/>
    </location>
</feature>
<evidence type="ECO:0000313" key="5">
    <source>
        <dbReference type="EMBL" id="OQR67826.1"/>
    </source>
</evidence>
<dbReference type="InParanoid" id="A0A1V9X350"/>
<evidence type="ECO:0000256" key="2">
    <source>
        <dbReference type="ARBA" id="ARBA00034617"/>
    </source>
</evidence>
<dbReference type="PANTHER" id="PTHR13710:SF152">
    <property type="entry name" value="ATP-DEPENDENT DNA HELICASE Q5"/>
    <property type="match status" value="1"/>
</dbReference>
<dbReference type="GO" id="GO:0043138">
    <property type="term" value="F:3'-5' DNA helicase activity"/>
    <property type="evidence" value="ECO:0007669"/>
    <property type="project" value="UniProtKB-EC"/>
</dbReference>
<dbReference type="InterPro" id="IPR032284">
    <property type="entry name" value="RecQ_Zn-bd"/>
</dbReference>
<dbReference type="InterPro" id="IPR027417">
    <property type="entry name" value="P-loop_NTPase"/>
</dbReference>
<dbReference type="PROSITE" id="PS51194">
    <property type="entry name" value="HELICASE_CTER"/>
    <property type="match status" value="1"/>
</dbReference>
<comment type="similarity">
    <text evidence="1">Belongs to the helicase family. RecQ subfamily.</text>
</comment>
<gene>
    <name evidence="5" type="ORF">BIW11_13286</name>
</gene>
<keyword evidence="6" id="KW-1185">Reference proteome</keyword>
<evidence type="ECO:0000256" key="3">
    <source>
        <dbReference type="ARBA" id="ARBA00034808"/>
    </source>
</evidence>
<dbReference type="Pfam" id="PF16124">
    <property type="entry name" value="RecQ_Zn_bind"/>
    <property type="match status" value="1"/>
</dbReference>
<dbReference type="SUPFAM" id="SSF52540">
    <property type="entry name" value="P-loop containing nucleoside triphosphate hydrolases"/>
    <property type="match status" value="1"/>
</dbReference>
<dbReference type="Proteomes" id="UP000192247">
    <property type="component" value="Unassembled WGS sequence"/>
</dbReference>
<dbReference type="GO" id="GO:0005737">
    <property type="term" value="C:cytoplasm"/>
    <property type="evidence" value="ECO:0007669"/>
    <property type="project" value="TreeGrafter"/>
</dbReference>
<evidence type="ECO:0000259" key="4">
    <source>
        <dbReference type="PROSITE" id="PS51194"/>
    </source>
</evidence>
<evidence type="ECO:0000313" key="6">
    <source>
        <dbReference type="Proteomes" id="UP000192247"/>
    </source>
</evidence>
<keyword evidence="5" id="KW-0547">Nucleotide-binding</keyword>
<dbReference type="GO" id="GO:0005694">
    <property type="term" value="C:chromosome"/>
    <property type="evidence" value="ECO:0007669"/>
    <property type="project" value="TreeGrafter"/>
</dbReference>
<keyword evidence="5" id="KW-0347">Helicase</keyword>
<dbReference type="GO" id="GO:0009378">
    <property type="term" value="F:four-way junction helicase activity"/>
    <property type="evidence" value="ECO:0007669"/>
    <property type="project" value="TreeGrafter"/>
</dbReference>
<keyword evidence="5" id="KW-0067">ATP-binding</keyword>
<feature type="non-terminal residue" evidence="5">
    <location>
        <position position="303"/>
    </location>
</feature>
<dbReference type="InterPro" id="IPR001650">
    <property type="entry name" value="Helicase_C-like"/>
</dbReference>
<dbReference type="OrthoDB" id="10261556at2759"/>
<proteinExistence type="inferred from homology"/>
<reference evidence="5 6" key="1">
    <citation type="journal article" date="2017" name="Gigascience">
        <title>Draft genome of the honey bee ectoparasitic mite, Tropilaelaps mercedesae, is shaped by the parasitic life history.</title>
        <authorList>
            <person name="Dong X."/>
            <person name="Armstrong S.D."/>
            <person name="Xia D."/>
            <person name="Makepeace B.L."/>
            <person name="Darby A.C."/>
            <person name="Kadowaki T."/>
        </authorList>
    </citation>
    <scope>NUCLEOTIDE SEQUENCE [LARGE SCALE GENOMIC DNA]</scope>
    <source>
        <strain evidence="5">Wuxi-XJTLU</strain>
    </source>
</reference>
<protein>
    <recommendedName>
        <fullName evidence="3">DNA 3'-5' helicase</fullName>
        <ecNumber evidence="3">5.6.2.4</ecNumber>
    </recommendedName>
</protein>
<dbReference type="Gene3D" id="3.40.50.300">
    <property type="entry name" value="P-loop containing nucleotide triphosphate hydrolases"/>
    <property type="match status" value="1"/>
</dbReference>
<dbReference type="AlphaFoldDB" id="A0A1V9X350"/>